<feature type="transmembrane region" description="Helical" evidence="1">
    <location>
        <begin position="77"/>
        <end position="98"/>
    </location>
</feature>
<keyword evidence="1" id="KW-0812">Transmembrane</keyword>
<dbReference type="AlphaFoldDB" id="A0A8H3G356"/>
<evidence type="ECO:0000313" key="3">
    <source>
        <dbReference type="EMBL" id="CAF9933944.1"/>
    </source>
</evidence>
<keyword evidence="1" id="KW-0472">Membrane</keyword>
<evidence type="ECO:0000259" key="2">
    <source>
        <dbReference type="Pfam" id="PF15055"/>
    </source>
</evidence>
<feature type="transmembrane region" description="Helical" evidence="1">
    <location>
        <begin position="34"/>
        <end position="53"/>
    </location>
</feature>
<comment type="caution">
    <text evidence="3">The sequence shown here is derived from an EMBL/GenBank/DDBJ whole genome shotgun (WGS) entry which is preliminary data.</text>
</comment>
<protein>
    <recommendedName>
        <fullName evidence="2">Distal membrane-arm assembly complex protein 1-like domain-containing protein</fullName>
    </recommendedName>
</protein>
<feature type="domain" description="Distal membrane-arm assembly complex protein 1-like" evidence="2">
    <location>
        <begin position="32"/>
        <end position="66"/>
    </location>
</feature>
<gene>
    <name evidence="3" type="ORF">IMSHALPRED_009531</name>
</gene>
<keyword evidence="1" id="KW-1133">Transmembrane helix</keyword>
<dbReference type="PANTHER" id="PTHR28048">
    <property type="entry name" value="ACR195WP"/>
    <property type="match status" value="1"/>
</dbReference>
<reference evidence="3" key="1">
    <citation type="submission" date="2021-03" db="EMBL/GenBank/DDBJ databases">
        <authorList>
            <person name="Tagirdzhanova G."/>
        </authorList>
    </citation>
    <scope>NUCLEOTIDE SEQUENCE</scope>
</reference>
<dbReference type="EMBL" id="CAJPDT010000073">
    <property type="protein sequence ID" value="CAF9933944.1"/>
    <property type="molecule type" value="Genomic_DNA"/>
</dbReference>
<dbReference type="Pfam" id="PF15055">
    <property type="entry name" value="DMAC1_Dmo2"/>
    <property type="match status" value="1"/>
</dbReference>
<accession>A0A8H3G356</accession>
<keyword evidence="4" id="KW-1185">Reference proteome</keyword>
<dbReference type="OrthoDB" id="6604875at2759"/>
<name>A0A8H3G356_9LECA</name>
<dbReference type="InterPro" id="IPR028036">
    <property type="entry name" value="DMAC1-like_dom"/>
</dbReference>
<sequence>MSSAPSKPPDPKLYALQQPEKLSKILKEDRDDCLSCRLIGASAFIGLGAYVYYSGQQGLKERGHMIARQSGMGGVKWRLRGIALLSSSFIGMGLYRLVN</sequence>
<dbReference type="PANTHER" id="PTHR28048:SF1">
    <property type="entry name" value="ACR195WP"/>
    <property type="match status" value="1"/>
</dbReference>
<dbReference type="Proteomes" id="UP000664534">
    <property type="component" value="Unassembled WGS sequence"/>
</dbReference>
<evidence type="ECO:0000256" key="1">
    <source>
        <dbReference type="SAM" id="Phobius"/>
    </source>
</evidence>
<proteinExistence type="predicted"/>
<dbReference type="InterPro" id="IPR053092">
    <property type="entry name" value="Mitochondrial_unc_protein"/>
</dbReference>
<evidence type="ECO:0000313" key="4">
    <source>
        <dbReference type="Proteomes" id="UP000664534"/>
    </source>
</evidence>
<organism evidence="3 4">
    <name type="scientific">Imshaugia aleurites</name>
    <dbReference type="NCBI Taxonomy" id="172621"/>
    <lineage>
        <taxon>Eukaryota</taxon>
        <taxon>Fungi</taxon>
        <taxon>Dikarya</taxon>
        <taxon>Ascomycota</taxon>
        <taxon>Pezizomycotina</taxon>
        <taxon>Lecanoromycetes</taxon>
        <taxon>OSLEUM clade</taxon>
        <taxon>Lecanoromycetidae</taxon>
        <taxon>Lecanorales</taxon>
        <taxon>Lecanorineae</taxon>
        <taxon>Parmeliaceae</taxon>
        <taxon>Imshaugia</taxon>
    </lineage>
</organism>